<keyword evidence="1" id="KW-0812">Transmembrane</keyword>
<evidence type="ECO:0000313" key="4">
    <source>
        <dbReference type="Proteomes" id="UP001185012"/>
    </source>
</evidence>
<evidence type="ECO:0000259" key="2">
    <source>
        <dbReference type="PROSITE" id="PS51549"/>
    </source>
</evidence>
<feature type="domain" description="DM13" evidence="2">
    <location>
        <begin position="60"/>
        <end position="165"/>
    </location>
</feature>
<feature type="transmembrane region" description="Helical" evidence="1">
    <location>
        <begin position="6"/>
        <end position="22"/>
    </location>
</feature>
<comment type="caution">
    <text evidence="3">The sequence shown here is derived from an EMBL/GenBank/DDBJ whole genome shotgun (WGS) entry which is preliminary data.</text>
</comment>
<reference evidence="3 4" key="1">
    <citation type="submission" date="2023-07" db="EMBL/GenBank/DDBJ databases">
        <title>Genomic Encyclopedia of Type Strains, Phase IV (KMG-IV): sequencing the most valuable type-strain genomes for metagenomic binning, comparative biology and taxonomic classification.</title>
        <authorList>
            <person name="Goeker M."/>
        </authorList>
    </citation>
    <scope>NUCLEOTIDE SEQUENCE [LARGE SCALE GENOMIC DNA]</scope>
    <source>
        <strain evidence="3 4">DSM 45903</strain>
    </source>
</reference>
<dbReference type="EMBL" id="JAVDQG010000006">
    <property type="protein sequence ID" value="MDR6226754.1"/>
    <property type="molecule type" value="Genomic_DNA"/>
</dbReference>
<organism evidence="3 4">
    <name type="scientific">Desmospora profundinema</name>
    <dbReference type="NCBI Taxonomy" id="1571184"/>
    <lineage>
        <taxon>Bacteria</taxon>
        <taxon>Bacillati</taxon>
        <taxon>Bacillota</taxon>
        <taxon>Bacilli</taxon>
        <taxon>Bacillales</taxon>
        <taxon>Thermoactinomycetaceae</taxon>
        <taxon>Desmospora</taxon>
    </lineage>
</organism>
<sequence length="168" mass="18997">MNKRWWIIGLVVVLLAGAWYLFRPEKAFIDERVNEDFPDVTLGADNRDEDEEKPRLLAQGEFYDVAKSAEGKASIYELEDGSRTLRLTDFETSNGPDVHVVLVDQLNAADNETVKNAELVYLGKLKGNKGDQNYEIPEDVDLNSFPTVSIWCKRFAENFGAASLTYTE</sequence>
<dbReference type="Proteomes" id="UP001185012">
    <property type="component" value="Unassembled WGS sequence"/>
</dbReference>
<dbReference type="RefSeq" id="WP_309867090.1">
    <property type="nucleotide sequence ID" value="NZ_JAVDQG010000006.1"/>
</dbReference>
<proteinExistence type="predicted"/>
<evidence type="ECO:0000256" key="1">
    <source>
        <dbReference type="SAM" id="Phobius"/>
    </source>
</evidence>
<keyword evidence="4" id="KW-1185">Reference proteome</keyword>
<dbReference type="InterPro" id="IPR019545">
    <property type="entry name" value="DM13_domain"/>
</dbReference>
<dbReference type="PROSITE" id="PS51549">
    <property type="entry name" value="DM13"/>
    <property type="match status" value="1"/>
</dbReference>
<dbReference type="Pfam" id="PF10517">
    <property type="entry name" value="DM13"/>
    <property type="match status" value="1"/>
</dbReference>
<evidence type="ECO:0000313" key="3">
    <source>
        <dbReference type="EMBL" id="MDR6226754.1"/>
    </source>
</evidence>
<keyword evidence="1" id="KW-1133">Transmembrane helix</keyword>
<protein>
    <recommendedName>
        <fullName evidence="2">DM13 domain-containing protein</fullName>
    </recommendedName>
</protein>
<gene>
    <name evidence="3" type="ORF">JOE21_002764</name>
</gene>
<accession>A0ABU1IS54</accession>
<name>A0ABU1IS54_9BACL</name>
<keyword evidence="1" id="KW-0472">Membrane</keyword>